<dbReference type="WBParaSite" id="SSLN_0000717101-mRNA-1">
    <property type="protein sequence ID" value="SSLN_0000717101-mRNA-1"/>
    <property type="gene ID" value="SSLN_0000717101"/>
</dbReference>
<gene>
    <name evidence="1" type="ORF">SSLN_LOCUS6952</name>
</gene>
<evidence type="ECO:0000313" key="2">
    <source>
        <dbReference type="Proteomes" id="UP000275846"/>
    </source>
</evidence>
<dbReference type="AlphaFoldDB" id="A0A183SRV4"/>
<reference evidence="3" key="1">
    <citation type="submission" date="2016-06" db="UniProtKB">
        <authorList>
            <consortium name="WormBaseParasite"/>
        </authorList>
    </citation>
    <scope>IDENTIFICATION</scope>
</reference>
<dbReference type="EMBL" id="UYSU01033919">
    <property type="protein sequence ID" value="VDL93337.1"/>
    <property type="molecule type" value="Genomic_DNA"/>
</dbReference>
<reference evidence="1 2" key="2">
    <citation type="submission" date="2018-11" db="EMBL/GenBank/DDBJ databases">
        <authorList>
            <consortium name="Pathogen Informatics"/>
        </authorList>
    </citation>
    <scope>NUCLEOTIDE SEQUENCE [LARGE SCALE GENOMIC DNA]</scope>
    <source>
        <strain evidence="1 2">NST_G2</strain>
    </source>
</reference>
<organism evidence="3">
    <name type="scientific">Schistocephalus solidus</name>
    <name type="common">Tapeworm</name>
    <dbReference type="NCBI Taxonomy" id="70667"/>
    <lineage>
        <taxon>Eukaryota</taxon>
        <taxon>Metazoa</taxon>
        <taxon>Spiralia</taxon>
        <taxon>Lophotrochozoa</taxon>
        <taxon>Platyhelminthes</taxon>
        <taxon>Cestoda</taxon>
        <taxon>Eucestoda</taxon>
        <taxon>Diphyllobothriidea</taxon>
        <taxon>Diphyllobothriidae</taxon>
        <taxon>Schistocephalus</taxon>
    </lineage>
</organism>
<proteinExistence type="predicted"/>
<dbReference type="OrthoDB" id="6276618at2759"/>
<accession>A0A183SRV4</accession>
<evidence type="ECO:0000313" key="1">
    <source>
        <dbReference type="EMBL" id="VDL93337.1"/>
    </source>
</evidence>
<evidence type="ECO:0000313" key="3">
    <source>
        <dbReference type="WBParaSite" id="SSLN_0000717101-mRNA-1"/>
    </source>
</evidence>
<name>A0A183SRV4_SCHSO</name>
<sequence length="104" mass="11950">MCDSNSKWHEKATVIFVTDEDIKEGQLVVCFLLHHNCYAREDAVETFFEREHLIPGGDDDGILHIPRSEFLSVVFEDQRRQPLWDKSAISLEIGEPVTVQFTSS</sequence>
<keyword evidence="2" id="KW-1185">Reference proteome</keyword>
<dbReference type="Proteomes" id="UP000275846">
    <property type="component" value="Unassembled WGS sequence"/>
</dbReference>
<protein>
    <submittedName>
        <fullName evidence="3">Tudor domain-containing protein</fullName>
    </submittedName>
</protein>